<accession>A0A0F7G2G6</accession>
<name>A0A0F7G2G6_9MICC</name>
<evidence type="ECO:0000256" key="2">
    <source>
        <dbReference type="ARBA" id="ARBA00022630"/>
    </source>
</evidence>
<dbReference type="GO" id="GO:0005524">
    <property type="term" value="F:ATP binding"/>
    <property type="evidence" value="ECO:0007669"/>
    <property type="project" value="UniProtKB-KW"/>
</dbReference>
<dbReference type="Pfam" id="PF01687">
    <property type="entry name" value="Flavokinase"/>
    <property type="match status" value="1"/>
</dbReference>
<feature type="domain" description="Riboflavin kinase" evidence="8">
    <location>
        <begin position="25"/>
        <end position="144"/>
    </location>
</feature>
<dbReference type="GO" id="GO:0008531">
    <property type="term" value="F:riboflavin kinase activity"/>
    <property type="evidence" value="ECO:0007669"/>
    <property type="project" value="UniProtKB-EC"/>
</dbReference>
<keyword evidence="9" id="KW-0614">Plasmid</keyword>
<dbReference type="AlphaFoldDB" id="A0A0F7G2G6"/>
<proteinExistence type="predicted"/>
<dbReference type="InterPro" id="IPR023468">
    <property type="entry name" value="Riboflavin_kinase"/>
</dbReference>
<evidence type="ECO:0000256" key="1">
    <source>
        <dbReference type="ARBA" id="ARBA00012105"/>
    </source>
</evidence>
<reference evidence="9" key="2">
    <citation type="submission" date="2014-02" db="EMBL/GenBank/DDBJ databases">
        <title>Plasmid-mediated 2-methylpyridine and pyridine degradation in Arthrobacter sp. 68b.</title>
        <authorList>
            <person name="Stanislauskiene R."/>
            <person name="Rutkiene R."/>
            <person name="Gasparaviciute R."/>
            <person name="Meskiene R."/>
            <person name="Bachamatova I."/>
            <person name="Marcinkeviciene L."/>
            <person name="Meskys R."/>
        </authorList>
    </citation>
    <scope>NUCLEOTIDE SEQUENCE</scope>
    <source>
        <strain evidence="9">68b</strain>
        <plasmid evidence="9">p2MP</plasmid>
    </source>
</reference>
<evidence type="ECO:0000256" key="4">
    <source>
        <dbReference type="ARBA" id="ARBA00022679"/>
    </source>
</evidence>
<sequence>MGIQPLFRVPAAKFLAVRTFEATGTLVEGTVEPGDARGRLLGFPTANLTLHDEQIPDGVWTAVVEVSSRGSVIAAVSIGRRRTFYTEGERLLEAHLLDFDQDIYGEQLRVRLYQKLRTQRSFASIDDLTEQLRSDVEATRTWAAKHYSAFPAANMPSRNERLHS</sequence>
<protein>
    <recommendedName>
        <fullName evidence="1">riboflavin kinase</fullName>
        <ecNumber evidence="1">2.7.1.26</ecNumber>
    </recommendedName>
</protein>
<dbReference type="PANTHER" id="PTHR22749:SF6">
    <property type="entry name" value="RIBOFLAVIN KINASE"/>
    <property type="match status" value="1"/>
</dbReference>
<dbReference type="SUPFAM" id="SSF82114">
    <property type="entry name" value="Riboflavin kinase-like"/>
    <property type="match status" value="1"/>
</dbReference>
<dbReference type="GO" id="GO:0009231">
    <property type="term" value="P:riboflavin biosynthetic process"/>
    <property type="evidence" value="ECO:0007669"/>
    <property type="project" value="InterPro"/>
</dbReference>
<keyword evidence="5" id="KW-0547">Nucleotide-binding</keyword>
<geneLocation type="plasmid" evidence="9">
    <name>p2MP</name>
</geneLocation>
<dbReference type="PANTHER" id="PTHR22749">
    <property type="entry name" value="RIBOFLAVIN KINASE/FMN ADENYLYLTRANSFERASE"/>
    <property type="match status" value="1"/>
</dbReference>
<keyword evidence="9" id="KW-0418">Kinase</keyword>
<dbReference type="InterPro" id="IPR023465">
    <property type="entry name" value="Riboflavin_kinase_dom_sf"/>
</dbReference>
<dbReference type="EMBL" id="KJ410765">
    <property type="protein sequence ID" value="AKG47381.1"/>
    <property type="molecule type" value="Genomic_DNA"/>
</dbReference>
<dbReference type="InterPro" id="IPR015865">
    <property type="entry name" value="Riboflavin_kinase_bac/euk"/>
</dbReference>
<keyword evidence="3" id="KW-0288">FMN</keyword>
<keyword evidence="6" id="KW-0067">ATP-binding</keyword>
<evidence type="ECO:0000256" key="7">
    <source>
        <dbReference type="ARBA" id="ARBA00047880"/>
    </source>
</evidence>
<comment type="catalytic activity">
    <reaction evidence="7">
        <text>riboflavin + ATP = FMN + ADP + H(+)</text>
        <dbReference type="Rhea" id="RHEA:14357"/>
        <dbReference type="ChEBI" id="CHEBI:15378"/>
        <dbReference type="ChEBI" id="CHEBI:30616"/>
        <dbReference type="ChEBI" id="CHEBI:57986"/>
        <dbReference type="ChEBI" id="CHEBI:58210"/>
        <dbReference type="ChEBI" id="CHEBI:456216"/>
        <dbReference type="EC" id="2.7.1.26"/>
    </reaction>
</comment>
<evidence type="ECO:0000313" key="9">
    <source>
        <dbReference type="EMBL" id="AKG47381.1"/>
    </source>
</evidence>
<keyword evidence="2" id="KW-0285">Flavoprotein</keyword>
<dbReference type="GO" id="GO:0009398">
    <property type="term" value="P:FMN biosynthetic process"/>
    <property type="evidence" value="ECO:0007669"/>
    <property type="project" value="TreeGrafter"/>
</dbReference>
<keyword evidence="4" id="KW-0808">Transferase</keyword>
<dbReference type="EC" id="2.7.1.26" evidence="1"/>
<reference evidence="9" key="1">
    <citation type="journal article" date="2011" name="Biologija">
        <title>Analysis of phthalate degradation operon from Arthrobacter sp. 68b.</title>
        <authorList>
            <person name="Stanislauskiene R."/>
            <person name="Rudenkov M."/>
            <person name="Karvelis L."/>
            <person name="Gasparaviciute R."/>
            <person name="Meskiene R."/>
            <person name="Casaite V."/>
            <person name="Meskys R."/>
        </authorList>
    </citation>
    <scope>NUCLEOTIDE SEQUENCE</scope>
    <source>
        <strain evidence="9">68b</strain>
        <plasmid evidence="9">p2MP</plasmid>
    </source>
</reference>
<evidence type="ECO:0000256" key="3">
    <source>
        <dbReference type="ARBA" id="ARBA00022643"/>
    </source>
</evidence>
<dbReference type="Gene3D" id="2.40.30.30">
    <property type="entry name" value="Riboflavin kinase-like"/>
    <property type="match status" value="1"/>
</dbReference>
<evidence type="ECO:0000259" key="8">
    <source>
        <dbReference type="SMART" id="SM00904"/>
    </source>
</evidence>
<evidence type="ECO:0000256" key="5">
    <source>
        <dbReference type="ARBA" id="ARBA00022741"/>
    </source>
</evidence>
<organism evidence="9">
    <name type="scientific">Arthrobacter sp. 68b</name>
    <dbReference type="NCBI Taxonomy" id="311808"/>
    <lineage>
        <taxon>Bacteria</taxon>
        <taxon>Bacillati</taxon>
        <taxon>Actinomycetota</taxon>
        <taxon>Actinomycetes</taxon>
        <taxon>Micrococcales</taxon>
        <taxon>Micrococcaceae</taxon>
        <taxon>Arthrobacter</taxon>
    </lineage>
</organism>
<dbReference type="SMART" id="SM00904">
    <property type="entry name" value="Flavokinase"/>
    <property type="match status" value="1"/>
</dbReference>
<evidence type="ECO:0000256" key="6">
    <source>
        <dbReference type="ARBA" id="ARBA00022840"/>
    </source>
</evidence>